<name>A0A1B1BQE9_9MICO</name>
<geneLocation type="plasmid" evidence="4">
    <name>pp27867_1</name>
</geneLocation>
<organism evidence="3 4">
    <name type="scientific">Cryobacterium arcticum</name>
    <dbReference type="NCBI Taxonomy" id="670052"/>
    <lineage>
        <taxon>Bacteria</taxon>
        <taxon>Bacillati</taxon>
        <taxon>Actinomycetota</taxon>
        <taxon>Actinomycetes</taxon>
        <taxon>Micrococcales</taxon>
        <taxon>Microbacteriaceae</taxon>
        <taxon>Cryobacterium</taxon>
    </lineage>
</organism>
<dbReference type="AlphaFoldDB" id="A0A1B1BQE9"/>
<proteinExistence type="predicted"/>
<dbReference type="PANTHER" id="PTHR21666">
    <property type="entry name" value="PEPTIDASE-RELATED"/>
    <property type="match status" value="1"/>
</dbReference>
<dbReference type="KEGG" id="cart:PA27867_3841"/>
<evidence type="ECO:0000259" key="2">
    <source>
        <dbReference type="Pfam" id="PF01551"/>
    </source>
</evidence>
<gene>
    <name evidence="3" type="ORF">PA27867_3841</name>
</gene>
<sequence length="429" mass="43657" precursor="true">MTNSKRDQRRTPRWNHTAVLSAALVLTLVSGAGWIAQPAVAAEYPSWSDVENARANEAAKQGQISTLNTLISGLTADVAAAQEESTRRSAEFEYAQGAFDEATYRATTLQAQADEAGAQAALSSEQAGRLAAGLARSGGPDLSMAILLAGDETDALLYQLGAMSKLTERSAAVYDQAASDRNSATALTDQAKVAQEELGTLAREAETALTKAIAASTAVEVALAEQQANSSTMQAQLAVLTEGRAATEADFATGEEARRVAEAAAAAAAAAAKASTGGSGGSSGSGSDSGQLSGQGWALPVSGWISDNFGPRPDKPVAGVGAFHYGTDLAAGCGVPVKAATGGTVIYSGYLGSYGNWVLIDHGNGVQTGYAHNSEILVSNGQQVSAGQTISLVGTTGASSGCHLHFETRVDGARIDPEPFMSARGITLG</sequence>
<keyword evidence="3" id="KW-0614">Plasmid</keyword>
<dbReference type="EMBL" id="CP016283">
    <property type="protein sequence ID" value="ANP74755.1"/>
    <property type="molecule type" value="Genomic_DNA"/>
</dbReference>
<dbReference type="OrthoDB" id="1099523at2"/>
<dbReference type="Proteomes" id="UP000092582">
    <property type="component" value="Plasmid pP27867_1"/>
</dbReference>
<feature type="compositionally biased region" description="Low complexity" evidence="1">
    <location>
        <begin position="285"/>
        <end position="294"/>
    </location>
</feature>
<dbReference type="InterPro" id="IPR016047">
    <property type="entry name" value="M23ase_b-sheet_dom"/>
</dbReference>
<dbReference type="InterPro" id="IPR050570">
    <property type="entry name" value="Cell_wall_metabolism_enzyme"/>
</dbReference>
<evidence type="ECO:0000313" key="4">
    <source>
        <dbReference type="Proteomes" id="UP000092582"/>
    </source>
</evidence>
<dbReference type="Pfam" id="PF01551">
    <property type="entry name" value="Peptidase_M23"/>
    <property type="match status" value="1"/>
</dbReference>
<dbReference type="PANTHER" id="PTHR21666:SF270">
    <property type="entry name" value="MUREIN HYDROLASE ACTIVATOR ENVC"/>
    <property type="match status" value="1"/>
</dbReference>
<protein>
    <recommendedName>
        <fullName evidence="2">M23ase beta-sheet core domain-containing protein</fullName>
    </recommendedName>
</protein>
<feature type="region of interest" description="Disordered" evidence="1">
    <location>
        <begin position="274"/>
        <end position="294"/>
    </location>
</feature>
<evidence type="ECO:0000313" key="3">
    <source>
        <dbReference type="EMBL" id="ANP74755.1"/>
    </source>
</evidence>
<accession>A0A1B1BQE9</accession>
<dbReference type="InterPro" id="IPR011055">
    <property type="entry name" value="Dup_hybrid_motif"/>
</dbReference>
<feature type="domain" description="M23ase beta-sheet core" evidence="2">
    <location>
        <begin position="323"/>
        <end position="417"/>
    </location>
</feature>
<keyword evidence="4" id="KW-1185">Reference proteome</keyword>
<dbReference type="SUPFAM" id="SSF51261">
    <property type="entry name" value="Duplicated hybrid motif"/>
    <property type="match status" value="1"/>
</dbReference>
<dbReference type="CDD" id="cd12797">
    <property type="entry name" value="M23_peptidase"/>
    <property type="match status" value="1"/>
</dbReference>
<evidence type="ECO:0000256" key="1">
    <source>
        <dbReference type="SAM" id="MobiDB-lite"/>
    </source>
</evidence>
<reference evidence="3 4" key="1">
    <citation type="submission" date="2016-06" db="EMBL/GenBank/DDBJ databases">
        <title>Genome sequencing of Cryobacterium arcticum PAMC 27867.</title>
        <authorList>
            <person name="Lee J."/>
            <person name="Kim O.-S."/>
        </authorList>
    </citation>
    <scope>NUCLEOTIDE SEQUENCE [LARGE SCALE GENOMIC DNA]</scope>
    <source>
        <strain evidence="3 4">PAMC 27867</strain>
        <plasmid evidence="4">pp27867_1</plasmid>
    </source>
</reference>
<dbReference type="RefSeq" id="WP_066600399.1">
    <property type="nucleotide sequence ID" value="NZ_CP016283.1"/>
</dbReference>
<dbReference type="Gene3D" id="2.70.70.10">
    <property type="entry name" value="Glucose Permease (Domain IIA)"/>
    <property type="match status" value="1"/>
</dbReference>
<dbReference type="GO" id="GO:0004222">
    <property type="term" value="F:metalloendopeptidase activity"/>
    <property type="evidence" value="ECO:0007669"/>
    <property type="project" value="TreeGrafter"/>
</dbReference>